<dbReference type="AlphaFoldDB" id="M2P7U9"/>
<feature type="compositionally biased region" description="Polar residues" evidence="1">
    <location>
        <begin position="485"/>
        <end position="511"/>
    </location>
</feature>
<feature type="compositionally biased region" description="Gly residues" evidence="1">
    <location>
        <begin position="568"/>
        <end position="582"/>
    </location>
</feature>
<proteinExistence type="predicted"/>
<dbReference type="Proteomes" id="UP000016930">
    <property type="component" value="Unassembled WGS sequence"/>
</dbReference>
<feature type="region of interest" description="Disordered" evidence="1">
    <location>
        <begin position="455"/>
        <end position="528"/>
    </location>
</feature>
<feature type="region of interest" description="Disordered" evidence="1">
    <location>
        <begin position="561"/>
        <end position="582"/>
    </location>
</feature>
<feature type="compositionally biased region" description="Polar residues" evidence="1">
    <location>
        <begin position="219"/>
        <end position="228"/>
    </location>
</feature>
<organism evidence="2 3">
    <name type="scientific">Ceriporiopsis subvermispora (strain B)</name>
    <name type="common">White-rot fungus</name>
    <name type="synonym">Gelatoporia subvermispora</name>
    <dbReference type="NCBI Taxonomy" id="914234"/>
    <lineage>
        <taxon>Eukaryota</taxon>
        <taxon>Fungi</taxon>
        <taxon>Dikarya</taxon>
        <taxon>Basidiomycota</taxon>
        <taxon>Agaricomycotina</taxon>
        <taxon>Agaricomycetes</taxon>
        <taxon>Polyporales</taxon>
        <taxon>Gelatoporiaceae</taxon>
        <taxon>Gelatoporia</taxon>
    </lineage>
</organism>
<feature type="region of interest" description="Disordered" evidence="1">
    <location>
        <begin position="218"/>
        <end position="245"/>
    </location>
</feature>
<evidence type="ECO:0000313" key="3">
    <source>
        <dbReference type="Proteomes" id="UP000016930"/>
    </source>
</evidence>
<accession>M2P7U9</accession>
<reference evidence="2 3" key="1">
    <citation type="journal article" date="2012" name="Proc. Natl. Acad. Sci. U.S.A.">
        <title>Comparative genomics of Ceriporiopsis subvermispora and Phanerochaete chrysosporium provide insight into selective ligninolysis.</title>
        <authorList>
            <person name="Fernandez-Fueyo E."/>
            <person name="Ruiz-Duenas F.J."/>
            <person name="Ferreira P."/>
            <person name="Floudas D."/>
            <person name="Hibbett D.S."/>
            <person name="Canessa P."/>
            <person name="Larrondo L.F."/>
            <person name="James T.Y."/>
            <person name="Seelenfreund D."/>
            <person name="Lobos S."/>
            <person name="Polanco R."/>
            <person name="Tello M."/>
            <person name="Honda Y."/>
            <person name="Watanabe T."/>
            <person name="Watanabe T."/>
            <person name="Ryu J.S."/>
            <person name="Kubicek C.P."/>
            <person name="Schmoll M."/>
            <person name="Gaskell J."/>
            <person name="Hammel K.E."/>
            <person name="St John F.J."/>
            <person name="Vanden Wymelenberg A."/>
            <person name="Sabat G."/>
            <person name="Splinter BonDurant S."/>
            <person name="Syed K."/>
            <person name="Yadav J.S."/>
            <person name="Doddapaneni H."/>
            <person name="Subramanian V."/>
            <person name="Lavin J.L."/>
            <person name="Oguiza J.A."/>
            <person name="Perez G."/>
            <person name="Pisabarro A.G."/>
            <person name="Ramirez L."/>
            <person name="Santoyo F."/>
            <person name="Master E."/>
            <person name="Coutinho P.M."/>
            <person name="Henrissat B."/>
            <person name="Lombard V."/>
            <person name="Magnuson J.K."/>
            <person name="Kuees U."/>
            <person name="Hori C."/>
            <person name="Igarashi K."/>
            <person name="Samejima M."/>
            <person name="Held B.W."/>
            <person name="Barry K.W."/>
            <person name="LaButti K.M."/>
            <person name="Lapidus A."/>
            <person name="Lindquist E.A."/>
            <person name="Lucas S.M."/>
            <person name="Riley R."/>
            <person name="Salamov A.A."/>
            <person name="Hoffmeister D."/>
            <person name="Schwenk D."/>
            <person name="Hadar Y."/>
            <person name="Yarden O."/>
            <person name="de Vries R.P."/>
            <person name="Wiebenga A."/>
            <person name="Stenlid J."/>
            <person name="Eastwood D."/>
            <person name="Grigoriev I.V."/>
            <person name="Berka R.M."/>
            <person name="Blanchette R.A."/>
            <person name="Kersten P."/>
            <person name="Martinez A.T."/>
            <person name="Vicuna R."/>
            <person name="Cullen D."/>
        </authorList>
    </citation>
    <scope>NUCLEOTIDE SEQUENCE [LARGE SCALE GENOMIC DNA]</scope>
    <source>
        <strain evidence="2 3">B</strain>
    </source>
</reference>
<name>M2P7U9_CERS8</name>
<sequence>MGSSSSSGLSTMVRTSTILNPFRLLFSNRMARPSSQEMEVFLMDKDNNFEHLFRLLDLFEKQPEVVYPIYVNETISAMHKSQYMRRISEVIQGVTILTPLDAVSTQKPRNHELIRRGLEMLKNRYNECQQLLDESKKEGADEGAIMQHISDILPLPVVNRLSILLEREQVKAAAAASTTDPRPRPGTDFVFYTPPFEDRARRHYSADDINLGSSLPDPCSTSLEQSSRPCGHRHSPYPSAHECSSRSVIRRDSLSAGSAVSLPAHYFANNTSSTSWSQAGGTLAEANKQTTTIARRQPMPISEAAPAGGLEVSVLDHSSGQDREHDKTQGNVRVQLARVKQVEAADAQQQTTKRYISYAGILETVAHHERDMMAARSSMAMQLIANGKDKDGNALPPDQVVQYVNDLFGPPAPTDFTRLAEAAAPSMGPGALRQGHDNAARGYIDLSPSVNDPVRSVTSFEGVPTHNVDDTSSTPFGMLPHTFGLPSSSGVNSGLHSQTQGHASSSQSVSAQDYGASSSSSVNRGPHLENADLASLPFGPSLDLSLDDMYLNPTDYQYGTTHHTGNGSHSGGHVGGDGSEFA</sequence>
<evidence type="ECO:0000313" key="2">
    <source>
        <dbReference type="EMBL" id="EMD31399.1"/>
    </source>
</evidence>
<dbReference type="EMBL" id="KB445819">
    <property type="protein sequence ID" value="EMD31399.1"/>
    <property type="molecule type" value="Genomic_DNA"/>
</dbReference>
<gene>
    <name evidence="2" type="ORF">CERSUDRAFT_100424</name>
</gene>
<keyword evidence="3" id="KW-1185">Reference proteome</keyword>
<dbReference type="HOGENOM" id="CLU_468504_0_0_1"/>
<evidence type="ECO:0000256" key="1">
    <source>
        <dbReference type="SAM" id="MobiDB-lite"/>
    </source>
</evidence>
<protein>
    <submittedName>
        <fullName evidence="2">Uncharacterized protein</fullName>
    </submittedName>
</protein>